<sequence length="58" mass="6325">MADKLKLDPDLWALLSTPQGDTDVPPAQVHFALIAPELARQNRTAGVTLSDHSINVEF</sequence>
<protein>
    <submittedName>
        <fullName evidence="1">Uncharacterized protein</fullName>
    </submittedName>
</protein>
<organism evidence="1 2">
    <name type="scientific">Aliiroseovarius zhejiangensis</name>
    <dbReference type="NCBI Taxonomy" id="1632025"/>
    <lineage>
        <taxon>Bacteria</taxon>
        <taxon>Pseudomonadati</taxon>
        <taxon>Pseudomonadota</taxon>
        <taxon>Alphaproteobacteria</taxon>
        <taxon>Rhodobacterales</taxon>
        <taxon>Paracoccaceae</taxon>
        <taxon>Aliiroseovarius</taxon>
    </lineage>
</organism>
<reference evidence="2" key="1">
    <citation type="journal article" date="2019" name="Int. J. Syst. Evol. Microbiol.">
        <title>The Global Catalogue of Microorganisms (GCM) 10K type strain sequencing project: providing services to taxonomists for standard genome sequencing and annotation.</title>
        <authorList>
            <consortium name="The Broad Institute Genomics Platform"/>
            <consortium name="The Broad Institute Genome Sequencing Center for Infectious Disease"/>
            <person name="Wu L."/>
            <person name="Ma J."/>
        </authorList>
    </citation>
    <scope>NUCLEOTIDE SEQUENCE [LARGE SCALE GENOMIC DNA]</scope>
    <source>
        <strain evidence="2">KCTC 42443</strain>
    </source>
</reference>
<evidence type="ECO:0000313" key="1">
    <source>
        <dbReference type="EMBL" id="GHE95264.1"/>
    </source>
</evidence>
<accession>A0ABQ3IW68</accession>
<dbReference type="Proteomes" id="UP000609802">
    <property type="component" value="Unassembled WGS sequence"/>
</dbReference>
<keyword evidence="2" id="KW-1185">Reference proteome</keyword>
<gene>
    <name evidence="1" type="ORF">GCM10016455_14810</name>
</gene>
<evidence type="ECO:0000313" key="2">
    <source>
        <dbReference type="Proteomes" id="UP000609802"/>
    </source>
</evidence>
<dbReference type="EMBL" id="BNCH01000002">
    <property type="protein sequence ID" value="GHE95264.1"/>
    <property type="molecule type" value="Genomic_DNA"/>
</dbReference>
<comment type="caution">
    <text evidence="1">The sequence shown here is derived from an EMBL/GenBank/DDBJ whole genome shotgun (WGS) entry which is preliminary data.</text>
</comment>
<dbReference type="RefSeq" id="WP_229836592.1">
    <property type="nucleotide sequence ID" value="NZ_BNCH01000002.1"/>
</dbReference>
<name>A0ABQ3IW68_9RHOB</name>
<proteinExistence type="predicted"/>